<keyword evidence="7" id="KW-0805">Transcription regulation</keyword>
<comment type="function">
    <text evidence="11">May play the central regulatory role in sporulation. It may be an element of the effector pathway responsible for the activation of sporulation genes in response to nutritional stress. Spo0A may act in concert with spo0H (a sigma factor) to control the expression of some genes that are critical to the sporulation process.</text>
</comment>
<dbReference type="FunFam" id="3.40.50.2300:FF:000018">
    <property type="entry name" value="DNA-binding transcriptional regulator NtrC"/>
    <property type="match status" value="1"/>
</dbReference>
<evidence type="ECO:0000256" key="11">
    <source>
        <dbReference type="ARBA" id="ARBA00024867"/>
    </source>
</evidence>
<evidence type="ECO:0000256" key="5">
    <source>
        <dbReference type="ARBA" id="ARBA00022741"/>
    </source>
</evidence>
<evidence type="ECO:0000313" key="16">
    <source>
        <dbReference type="Proteomes" id="UP000425916"/>
    </source>
</evidence>
<feature type="domain" description="Response regulatory" evidence="14">
    <location>
        <begin position="6"/>
        <end position="120"/>
    </location>
</feature>
<dbReference type="AlphaFoldDB" id="A0A6I5ZN47"/>
<dbReference type="Pfam" id="PF25601">
    <property type="entry name" value="AAA_lid_14"/>
    <property type="match status" value="1"/>
</dbReference>
<organism evidence="15 16">
    <name type="scientific">Neomoorella glycerini</name>
    <dbReference type="NCBI Taxonomy" id="55779"/>
    <lineage>
        <taxon>Bacteria</taxon>
        <taxon>Bacillati</taxon>
        <taxon>Bacillota</taxon>
        <taxon>Clostridia</taxon>
        <taxon>Neomoorellales</taxon>
        <taxon>Neomoorellaceae</taxon>
        <taxon>Neomoorella</taxon>
    </lineage>
</organism>
<gene>
    <name evidence="15" type="primary">atoC_1</name>
    <name evidence="15" type="ORF">MGLY_03530</name>
</gene>
<dbReference type="SUPFAM" id="SSF52540">
    <property type="entry name" value="P-loop containing nucleoside triphosphate hydrolases"/>
    <property type="match status" value="1"/>
</dbReference>
<keyword evidence="4 12" id="KW-0597">Phosphoprotein</keyword>
<dbReference type="Gene3D" id="3.40.50.300">
    <property type="entry name" value="P-loop containing nucleotide triphosphate hydrolases"/>
    <property type="match status" value="1"/>
</dbReference>
<dbReference type="RefSeq" id="WP_156271462.1">
    <property type="nucleotide sequence ID" value="NZ_CP046244.1"/>
</dbReference>
<keyword evidence="6" id="KW-0067">ATP-binding</keyword>
<evidence type="ECO:0000256" key="3">
    <source>
        <dbReference type="ARBA" id="ARBA00022490"/>
    </source>
</evidence>
<feature type="domain" description="Sigma-54 factor interaction" evidence="13">
    <location>
        <begin position="145"/>
        <end position="374"/>
    </location>
</feature>
<dbReference type="InterPro" id="IPR009057">
    <property type="entry name" value="Homeodomain-like_sf"/>
</dbReference>
<dbReference type="PROSITE" id="PS00675">
    <property type="entry name" value="SIGMA54_INTERACT_1"/>
    <property type="match status" value="1"/>
</dbReference>
<dbReference type="PROSITE" id="PS50045">
    <property type="entry name" value="SIGMA54_INTERACT_4"/>
    <property type="match status" value="1"/>
</dbReference>
<dbReference type="InterPro" id="IPR058031">
    <property type="entry name" value="AAA_lid_NorR"/>
</dbReference>
<dbReference type="FunFam" id="1.10.8.60:FF:000014">
    <property type="entry name" value="DNA-binding transcriptional regulator NtrC"/>
    <property type="match status" value="1"/>
</dbReference>
<evidence type="ECO:0000256" key="2">
    <source>
        <dbReference type="ARBA" id="ARBA00018672"/>
    </source>
</evidence>
<evidence type="ECO:0000256" key="7">
    <source>
        <dbReference type="ARBA" id="ARBA00023015"/>
    </source>
</evidence>
<dbReference type="GO" id="GO:0005524">
    <property type="term" value="F:ATP binding"/>
    <property type="evidence" value="ECO:0007669"/>
    <property type="project" value="UniProtKB-KW"/>
</dbReference>
<dbReference type="OrthoDB" id="9803970at2"/>
<dbReference type="Gene3D" id="3.40.50.2300">
    <property type="match status" value="1"/>
</dbReference>
<keyword evidence="3" id="KW-0963">Cytoplasm</keyword>
<dbReference type="Gene3D" id="1.10.8.60">
    <property type="match status" value="1"/>
</dbReference>
<dbReference type="PANTHER" id="PTHR32071:SF113">
    <property type="entry name" value="ALGINATE BIOSYNTHESIS TRANSCRIPTIONAL REGULATORY PROTEIN ALGB"/>
    <property type="match status" value="1"/>
</dbReference>
<dbReference type="GO" id="GO:0006355">
    <property type="term" value="P:regulation of DNA-templated transcription"/>
    <property type="evidence" value="ECO:0007669"/>
    <property type="project" value="InterPro"/>
</dbReference>
<keyword evidence="10" id="KW-0804">Transcription</keyword>
<dbReference type="SUPFAM" id="SSF46689">
    <property type="entry name" value="Homeodomain-like"/>
    <property type="match status" value="1"/>
</dbReference>
<dbReference type="SMART" id="SM00448">
    <property type="entry name" value="REC"/>
    <property type="match status" value="1"/>
</dbReference>
<dbReference type="InterPro" id="IPR002078">
    <property type="entry name" value="Sigma_54_int"/>
</dbReference>
<dbReference type="InterPro" id="IPR027417">
    <property type="entry name" value="P-loop_NTPase"/>
</dbReference>
<dbReference type="InterPro" id="IPR025662">
    <property type="entry name" value="Sigma_54_int_dom_ATP-bd_1"/>
</dbReference>
<keyword evidence="9" id="KW-0010">Activator</keyword>
<dbReference type="Pfam" id="PF00158">
    <property type="entry name" value="Sigma54_activat"/>
    <property type="match status" value="1"/>
</dbReference>
<dbReference type="SMART" id="SM00382">
    <property type="entry name" value="AAA"/>
    <property type="match status" value="1"/>
</dbReference>
<proteinExistence type="predicted"/>
<evidence type="ECO:0000259" key="13">
    <source>
        <dbReference type="PROSITE" id="PS50045"/>
    </source>
</evidence>
<dbReference type="Proteomes" id="UP000425916">
    <property type="component" value="Chromosome"/>
</dbReference>
<reference evidence="15 16" key="1">
    <citation type="submission" date="2019-11" db="EMBL/GenBank/DDBJ databases">
        <title>Genome sequence of Moorella glycerini DSM11254.</title>
        <authorList>
            <person name="Poehlein A."/>
            <person name="Boeer T."/>
            <person name="Daniel R."/>
        </authorList>
    </citation>
    <scope>NUCLEOTIDE SEQUENCE [LARGE SCALE GENOMIC DNA]</scope>
    <source>
        <strain evidence="15 16">DSM 11254</strain>
    </source>
</reference>
<dbReference type="PANTHER" id="PTHR32071">
    <property type="entry name" value="TRANSCRIPTIONAL REGULATORY PROTEIN"/>
    <property type="match status" value="1"/>
</dbReference>
<evidence type="ECO:0000256" key="9">
    <source>
        <dbReference type="ARBA" id="ARBA00023159"/>
    </source>
</evidence>
<keyword evidence="16" id="KW-1185">Reference proteome</keyword>
<dbReference type="Gene3D" id="1.10.10.60">
    <property type="entry name" value="Homeodomain-like"/>
    <property type="match status" value="1"/>
</dbReference>
<protein>
    <recommendedName>
        <fullName evidence="2">Stage 0 sporulation protein A homolog</fullName>
    </recommendedName>
</protein>
<dbReference type="GO" id="GO:0043565">
    <property type="term" value="F:sequence-specific DNA binding"/>
    <property type="evidence" value="ECO:0007669"/>
    <property type="project" value="InterPro"/>
</dbReference>
<dbReference type="PROSITE" id="PS00676">
    <property type="entry name" value="SIGMA54_INTERACT_2"/>
    <property type="match status" value="1"/>
</dbReference>
<comment type="subcellular location">
    <subcellularLocation>
        <location evidence="1">Cytoplasm</location>
    </subcellularLocation>
</comment>
<dbReference type="PROSITE" id="PS50110">
    <property type="entry name" value="RESPONSE_REGULATORY"/>
    <property type="match status" value="1"/>
</dbReference>
<evidence type="ECO:0000256" key="1">
    <source>
        <dbReference type="ARBA" id="ARBA00004496"/>
    </source>
</evidence>
<accession>A0A6I5ZN47</accession>
<feature type="modified residue" description="4-aspartylphosphate" evidence="12">
    <location>
        <position position="55"/>
    </location>
</feature>
<dbReference type="InterPro" id="IPR002197">
    <property type="entry name" value="HTH_Fis"/>
</dbReference>
<name>A0A6I5ZN47_9FIRM</name>
<keyword evidence="8" id="KW-0238">DNA-binding</keyword>
<dbReference type="GO" id="GO:0000160">
    <property type="term" value="P:phosphorelay signal transduction system"/>
    <property type="evidence" value="ECO:0007669"/>
    <property type="project" value="InterPro"/>
</dbReference>
<dbReference type="Pfam" id="PF02954">
    <property type="entry name" value="HTH_8"/>
    <property type="match status" value="1"/>
</dbReference>
<dbReference type="FunFam" id="3.40.50.300:FF:000006">
    <property type="entry name" value="DNA-binding transcriptional regulator NtrC"/>
    <property type="match status" value="1"/>
</dbReference>
<dbReference type="InterPro" id="IPR025944">
    <property type="entry name" value="Sigma_54_int_dom_CS"/>
</dbReference>
<evidence type="ECO:0000256" key="12">
    <source>
        <dbReference type="PROSITE-ProRule" id="PRU00169"/>
    </source>
</evidence>
<evidence type="ECO:0000256" key="6">
    <source>
        <dbReference type="ARBA" id="ARBA00022840"/>
    </source>
</evidence>
<dbReference type="GO" id="GO:0005737">
    <property type="term" value="C:cytoplasm"/>
    <property type="evidence" value="ECO:0007669"/>
    <property type="project" value="UniProtKB-SubCell"/>
</dbReference>
<dbReference type="InterPro" id="IPR001789">
    <property type="entry name" value="Sig_transdc_resp-reg_receiver"/>
</dbReference>
<evidence type="ECO:0000256" key="10">
    <source>
        <dbReference type="ARBA" id="ARBA00023163"/>
    </source>
</evidence>
<evidence type="ECO:0000256" key="8">
    <source>
        <dbReference type="ARBA" id="ARBA00023125"/>
    </source>
</evidence>
<dbReference type="Pfam" id="PF00072">
    <property type="entry name" value="Response_reg"/>
    <property type="match status" value="1"/>
</dbReference>
<dbReference type="CDD" id="cd00009">
    <property type="entry name" value="AAA"/>
    <property type="match status" value="1"/>
</dbReference>
<evidence type="ECO:0000259" key="14">
    <source>
        <dbReference type="PROSITE" id="PS50110"/>
    </source>
</evidence>
<dbReference type="SUPFAM" id="SSF52172">
    <property type="entry name" value="CheY-like"/>
    <property type="match status" value="1"/>
</dbReference>
<dbReference type="PROSITE" id="PS00688">
    <property type="entry name" value="SIGMA54_INTERACT_3"/>
    <property type="match status" value="1"/>
</dbReference>
<dbReference type="PRINTS" id="PR01590">
    <property type="entry name" value="HTHFIS"/>
</dbReference>
<dbReference type="EMBL" id="CP046244">
    <property type="protein sequence ID" value="QGP91029.1"/>
    <property type="molecule type" value="Genomic_DNA"/>
</dbReference>
<sequence length="464" mass="52559">MAGKRKIMVIDDEEDMLENCRRLLMPLGYEVVTFLNGEQALAVLRHEKPDVILTDLKMPRLDGMAILRAAKDYDPDIMVIFFTAYATIESAVEAIKNGAYDYIPKPFTASQLHLVIERALQQRNLMEENRELRRQLQEHHSFNQLIGKSNAMQHVIRLAIKAARTDASVLIGGESGTGKELLAKAIHASSRRAGKPFIPVDCSSLPPTLLESELFGYEKGSFTGATRTKPGIFELAHTGTLFLDEIGNLDINLQAKLLRVLQEGEVRRIGGTHLIQVDFRLIAATNVDLNKAMQEKTFREDLFYRLNVISLTLPPLRERLEDIPLLTVHFLGKFNIMYDKQVKGISSQTLQLLQNYHWPGNVRELQNVLERAVALTENDFIMPEDLPEQFRSLVRGTGDDEQATMGGSSFAAAKKKWIANFERQYLLRLLEQHGGNISEAARTARMDRKTLYRLLAKHNLKPEK</sequence>
<evidence type="ECO:0000256" key="4">
    <source>
        <dbReference type="ARBA" id="ARBA00022553"/>
    </source>
</evidence>
<keyword evidence="5" id="KW-0547">Nucleotide-binding</keyword>
<evidence type="ECO:0000313" key="15">
    <source>
        <dbReference type="EMBL" id="QGP91029.1"/>
    </source>
</evidence>
<dbReference type="InterPro" id="IPR003593">
    <property type="entry name" value="AAA+_ATPase"/>
</dbReference>
<dbReference type="InterPro" id="IPR011006">
    <property type="entry name" value="CheY-like_superfamily"/>
</dbReference>
<dbReference type="InterPro" id="IPR025943">
    <property type="entry name" value="Sigma_54_int_dom_ATP-bd_2"/>
</dbReference>